<dbReference type="AlphaFoldDB" id="A0AAN8MJM4"/>
<comment type="caution">
    <text evidence="2">The sequence shown here is derived from an EMBL/GenBank/DDBJ whole genome shotgun (WGS) entry which is preliminary data.</text>
</comment>
<proteinExistence type="predicted"/>
<feature type="region of interest" description="Disordered" evidence="1">
    <location>
        <begin position="1"/>
        <end position="29"/>
    </location>
</feature>
<reference evidence="2 3" key="1">
    <citation type="submission" date="2019-10" db="EMBL/GenBank/DDBJ databases">
        <authorList>
            <person name="Palmer J.M."/>
        </authorList>
    </citation>
    <scope>NUCLEOTIDE SEQUENCE [LARGE SCALE GENOMIC DNA]</scope>
    <source>
        <strain evidence="2 3">TWF718</strain>
    </source>
</reference>
<keyword evidence="3" id="KW-1185">Reference proteome</keyword>
<gene>
    <name evidence="2" type="ORF">TWF718_010413</name>
</gene>
<evidence type="ECO:0000313" key="3">
    <source>
        <dbReference type="Proteomes" id="UP001313282"/>
    </source>
</evidence>
<dbReference type="EMBL" id="JAVHNR010000008">
    <property type="protein sequence ID" value="KAK6334971.1"/>
    <property type="molecule type" value="Genomic_DNA"/>
</dbReference>
<name>A0AAN8MJM4_9PEZI</name>
<dbReference type="Proteomes" id="UP001313282">
    <property type="component" value="Unassembled WGS sequence"/>
</dbReference>
<evidence type="ECO:0000313" key="2">
    <source>
        <dbReference type="EMBL" id="KAK6334971.1"/>
    </source>
</evidence>
<organism evidence="2 3">
    <name type="scientific">Orbilia javanica</name>
    <dbReference type="NCBI Taxonomy" id="47235"/>
    <lineage>
        <taxon>Eukaryota</taxon>
        <taxon>Fungi</taxon>
        <taxon>Dikarya</taxon>
        <taxon>Ascomycota</taxon>
        <taxon>Pezizomycotina</taxon>
        <taxon>Orbiliomycetes</taxon>
        <taxon>Orbiliales</taxon>
        <taxon>Orbiliaceae</taxon>
        <taxon>Orbilia</taxon>
    </lineage>
</organism>
<sequence length="88" mass="9938">MAAQPGTGGGRGYTPWQSTTHRMGQPTLKDDSEYHHVKIEFAGRSLFKEDEVNVCLFRTDCFDTRLERLMLMIYGDCIGSPCSFNCIV</sequence>
<protein>
    <submittedName>
        <fullName evidence="2">Uncharacterized protein</fullName>
    </submittedName>
</protein>
<evidence type="ECO:0000256" key="1">
    <source>
        <dbReference type="SAM" id="MobiDB-lite"/>
    </source>
</evidence>
<accession>A0AAN8MJM4</accession>
<feature type="compositionally biased region" description="Gly residues" evidence="1">
    <location>
        <begin position="1"/>
        <end position="12"/>
    </location>
</feature>